<reference evidence="11 12" key="1">
    <citation type="submission" date="2024-02" db="EMBL/GenBank/DDBJ databases">
        <title>A draft genome for the cacao thread blight pathogen Marasmius crinis-equi.</title>
        <authorList>
            <person name="Cohen S.P."/>
            <person name="Baruah I.K."/>
            <person name="Amoako-Attah I."/>
            <person name="Bukari Y."/>
            <person name="Meinhardt L.W."/>
            <person name="Bailey B.A."/>
        </authorList>
    </citation>
    <scope>NUCLEOTIDE SEQUENCE [LARGE SCALE GENOMIC DNA]</scope>
    <source>
        <strain evidence="11 12">GH-76</strain>
    </source>
</reference>
<evidence type="ECO:0000313" key="11">
    <source>
        <dbReference type="EMBL" id="KAL0563837.1"/>
    </source>
</evidence>
<evidence type="ECO:0000256" key="1">
    <source>
        <dbReference type="ARBA" id="ARBA00001971"/>
    </source>
</evidence>
<dbReference type="InterPro" id="IPR001128">
    <property type="entry name" value="Cyt_P450"/>
</dbReference>
<dbReference type="Proteomes" id="UP001465976">
    <property type="component" value="Unassembled WGS sequence"/>
</dbReference>
<evidence type="ECO:0000256" key="3">
    <source>
        <dbReference type="ARBA" id="ARBA00010617"/>
    </source>
</evidence>
<gene>
    <name evidence="11" type="ORF">V5O48_018225</name>
</gene>
<keyword evidence="6 9" id="KW-0560">Oxidoreductase</keyword>
<keyword evidence="8 9" id="KW-0503">Monooxygenase</keyword>
<dbReference type="EMBL" id="JBAHYK010003163">
    <property type="protein sequence ID" value="KAL0563837.1"/>
    <property type="molecule type" value="Genomic_DNA"/>
</dbReference>
<feature type="signal peptide" evidence="10">
    <location>
        <begin position="1"/>
        <end position="19"/>
    </location>
</feature>
<evidence type="ECO:0000256" key="7">
    <source>
        <dbReference type="ARBA" id="ARBA00023004"/>
    </source>
</evidence>
<dbReference type="PROSITE" id="PS00086">
    <property type="entry name" value="CYTOCHROME_P450"/>
    <property type="match status" value="1"/>
</dbReference>
<comment type="pathway">
    <text evidence="2">Secondary metabolite biosynthesis.</text>
</comment>
<comment type="caution">
    <text evidence="11">The sequence shown here is derived from an EMBL/GenBank/DDBJ whole genome shotgun (WGS) entry which is preliminary data.</text>
</comment>
<dbReference type="SUPFAM" id="SSF48264">
    <property type="entry name" value="Cytochrome P450"/>
    <property type="match status" value="1"/>
</dbReference>
<keyword evidence="4 9" id="KW-0349">Heme</keyword>
<evidence type="ECO:0000313" key="12">
    <source>
        <dbReference type="Proteomes" id="UP001465976"/>
    </source>
</evidence>
<evidence type="ECO:0000256" key="2">
    <source>
        <dbReference type="ARBA" id="ARBA00005179"/>
    </source>
</evidence>
<evidence type="ECO:0000256" key="4">
    <source>
        <dbReference type="ARBA" id="ARBA00022617"/>
    </source>
</evidence>
<dbReference type="InterPro" id="IPR017972">
    <property type="entry name" value="Cyt_P450_CS"/>
</dbReference>
<keyword evidence="12" id="KW-1185">Reference proteome</keyword>
<accession>A0ABR3ELS5</accession>
<evidence type="ECO:0000256" key="10">
    <source>
        <dbReference type="SAM" id="SignalP"/>
    </source>
</evidence>
<organism evidence="11 12">
    <name type="scientific">Marasmius crinis-equi</name>
    <dbReference type="NCBI Taxonomy" id="585013"/>
    <lineage>
        <taxon>Eukaryota</taxon>
        <taxon>Fungi</taxon>
        <taxon>Dikarya</taxon>
        <taxon>Basidiomycota</taxon>
        <taxon>Agaricomycotina</taxon>
        <taxon>Agaricomycetes</taxon>
        <taxon>Agaricomycetidae</taxon>
        <taxon>Agaricales</taxon>
        <taxon>Marasmiineae</taxon>
        <taxon>Marasmiaceae</taxon>
        <taxon>Marasmius</taxon>
    </lineage>
</organism>
<dbReference type="InterPro" id="IPR036396">
    <property type="entry name" value="Cyt_P450_sf"/>
</dbReference>
<evidence type="ECO:0000256" key="8">
    <source>
        <dbReference type="ARBA" id="ARBA00023033"/>
    </source>
</evidence>
<sequence length="504" mass="57057">MFSTVFYLTFVAAVTLIFGSRRANKLPYPPGPVPIPILGNVRDFTLKELWVTAAQWTRTYGDITYLHVLNWNIIFLGTREVADQLLDKRGALYSDRPELQMTGELCGVEKLIPFSKYNETFKSQRRHIQQTIGSRVIPSYHPLIQNQTLHTLKCLINSPEEYTQHFRNFAGGLSLAVVYGYLPKDGNDKFLLMGSECLSILANEVTSGGGIWAVDVFPFLKLLPSWFPGCGFKKKAEKWKVKMKEFVEAPFALAKMRTLNGTILPSFCSKLLNSDEINERTEDIIKHTANSMFAASADTFILAMLQYPDVMEKAQEEIDRIVGTGRLPDFPDRESLPYVEAVLSEVWRWGAPGPLNLPHCSTEDNIYNGMFIPKGTIAIANIWSMLRDESLFPNPDVFDPERYLNVNPELKSKRDPRNVLFGFGRRRCPGADLADSSNWMLLVSMLATLNIYKASDDKGEPTDPKATYNNCFFRVPDQLAIDIKPRSRQALELVEAELSNFEPV</sequence>
<dbReference type="PANTHER" id="PTHR46300:SF7">
    <property type="entry name" value="P450, PUTATIVE (EUROFUNG)-RELATED"/>
    <property type="match status" value="1"/>
</dbReference>
<name>A0ABR3ELS5_9AGAR</name>
<dbReference type="Gene3D" id="1.10.630.10">
    <property type="entry name" value="Cytochrome P450"/>
    <property type="match status" value="1"/>
</dbReference>
<dbReference type="CDD" id="cd11065">
    <property type="entry name" value="CYP64-like"/>
    <property type="match status" value="1"/>
</dbReference>
<dbReference type="PANTHER" id="PTHR46300">
    <property type="entry name" value="P450, PUTATIVE (EUROFUNG)-RELATED-RELATED"/>
    <property type="match status" value="1"/>
</dbReference>
<evidence type="ECO:0008006" key="13">
    <source>
        <dbReference type="Google" id="ProtNLM"/>
    </source>
</evidence>
<dbReference type="InterPro" id="IPR002401">
    <property type="entry name" value="Cyt_P450_E_grp-I"/>
</dbReference>
<feature type="chain" id="PRO_5047525426" description="Cytochrome P450" evidence="10">
    <location>
        <begin position="20"/>
        <end position="504"/>
    </location>
</feature>
<dbReference type="InterPro" id="IPR050364">
    <property type="entry name" value="Cytochrome_P450_fung"/>
</dbReference>
<keyword evidence="5 9" id="KW-0479">Metal-binding</keyword>
<evidence type="ECO:0000256" key="5">
    <source>
        <dbReference type="ARBA" id="ARBA00022723"/>
    </source>
</evidence>
<dbReference type="Pfam" id="PF00067">
    <property type="entry name" value="p450"/>
    <property type="match status" value="1"/>
</dbReference>
<comment type="similarity">
    <text evidence="3 9">Belongs to the cytochrome P450 family.</text>
</comment>
<keyword evidence="10" id="KW-0732">Signal</keyword>
<protein>
    <recommendedName>
        <fullName evidence="13">Cytochrome P450</fullName>
    </recommendedName>
</protein>
<comment type="cofactor">
    <cofactor evidence="1">
        <name>heme</name>
        <dbReference type="ChEBI" id="CHEBI:30413"/>
    </cofactor>
</comment>
<evidence type="ECO:0000256" key="9">
    <source>
        <dbReference type="RuleBase" id="RU000461"/>
    </source>
</evidence>
<keyword evidence="7 9" id="KW-0408">Iron</keyword>
<proteinExistence type="inferred from homology"/>
<evidence type="ECO:0000256" key="6">
    <source>
        <dbReference type="ARBA" id="ARBA00023002"/>
    </source>
</evidence>
<dbReference type="PRINTS" id="PR00463">
    <property type="entry name" value="EP450I"/>
</dbReference>